<protein>
    <submittedName>
        <fullName evidence="1">Uncharacterized protein</fullName>
    </submittedName>
</protein>
<evidence type="ECO:0000313" key="1">
    <source>
        <dbReference type="EMBL" id="MCZ7936643.1"/>
    </source>
</evidence>
<sequence length="101" mass="11883">MNENRRIQSRFTALHSYAIKRKQAWELERAEFKEWVLANRLLAAPMRVYVQRDDPAKPWKLDNLIVSDRPGPARHQRGITTLTKVEWIEELRSAQSPSDAK</sequence>
<name>A0A9X3KLN2_9HYPH</name>
<dbReference type="EMBL" id="JAPZLR010000002">
    <property type="protein sequence ID" value="MCZ7936643.1"/>
    <property type="molecule type" value="Genomic_DNA"/>
</dbReference>
<proteinExistence type="predicted"/>
<evidence type="ECO:0000313" key="2">
    <source>
        <dbReference type="Proteomes" id="UP001151018"/>
    </source>
</evidence>
<accession>A0A9X3KLN2</accession>
<dbReference type="RefSeq" id="WP_112952655.1">
    <property type="nucleotide sequence ID" value="NZ_JAPZLR010000002.1"/>
</dbReference>
<organism evidence="1 2">
    <name type="scientific">Agrobacterium salinitolerans</name>
    <dbReference type="NCBI Taxonomy" id="1183413"/>
    <lineage>
        <taxon>Bacteria</taxon>
        <taxon>Pseudomonadati</taxon>
        <taxon>Pseudomonadota</taxon>
        <taxon>Alphaproteobacteria</taxon>
        <taxon>Hyphomicrobiales</taxon>
        <taxon>Rhizobiaceae</taxon>
        <taxon>Rhizobium/Agrobacterium group</taxon>
        <taxon>Agrobacterium</taxon>
    </lineage>
</organism>
<comment type="caution">
    <text evidence="1">The sequence shown here is derived from an EMBL/GenBank/DDBJ whole genome shotgun (WGS) entry which is preliminary data.</text>
</comment>
<dbReference type="AlphaFoldDB" id="A0A9X3KLN2"/>
<reference evidence="1" key="1">
    <citation type="submission" date="2022-12" db="EMBL/GenBank/DDBJ databases">
        <title>Draft genome sequences of 22 rhizogenic Agrobacterium biovar 1 strains, the causative agent of hairy root disease.</title>
        <authorList>
            <person name="Kim N."/>
            <person name="Vargas P."/>
            <person name="Rediers H."/>
        </authorList>
    </citation>
    <scope>NUCLEOTIDE SEQUENCE</scope>
    <source>
        <strain evidence="1">ST15.13.006</strain>
    </source>
</reference>
<dbReference type="Proteomes" id="UP001151018">
    <property type="component" value="Unassembled WGS sequence"/>
</dbReference>
<gene>
    <name evidence="1" type="ORF">O9X88_03730</name>
</gene>